<evidence type="ECO:0000256" key="5">
    <source>
        <dbReference type="ARBA" id="ARBA00023204"/>
    </source>
</evidence>
<dbReference type="GO" id="GO:0005657">
    <property type="term" value="C:replication fork"/>
    <property type="evidence" value="ECO:0007669"/>
    <property type="project" value="TreeGrafter"/>
</dbReference>
<evidence type="ECO:0000256" key="1">
    <source>
        <dbReference type="ARBA" id="ARBA00004123"/>
    </source>
</evidence>
<dbReference type="Pfam" id="PF14520">
    <property type="entry name" value="HHH_5"/>
    <property type="match status" value="1"/>
</dbReference>
<comment type="subcellular location">
    <subcellularLocation>
        <location evidence="1">Nucleus</location>
    </subcellularLocation>
</comment>
<keyword evidence="2" id="KW-0547">Nucleotide-binding</keyword>
<reference evidence="9" key="1">
    <citation type="journal article" date="2020" name="J. Eukaryot. Microbiol.">
        <title>De novo Sequencing, Assembly and Annotation of the Transcriptome for the Free-Living Testate Amoeba Arcella intermedia.</title>
        <authorList>
            <person name="Ribeiro G.M."/>
            <person name="Porfirio-Sousa A.L."/>
            <person name="Maurer-Alcala X.X."/>
            <person name="Katz L.A."/>
            <person name="Lahr D.J.G."/>
        </authorList>
    </citation>
    <scope>NUCLEOTIDE SEQUENCE</scope>
</reference>
<dbReference type="InterPro" id="IPR052093">
    <property type="entry name" value="HR_Repair_Mediator"/>
</dbReference>
<dbReference type="GO" id="GO:0140664">
    <property type="term" value="F:ATP-dependent DNA damage sensor activity"/>
    <property type="evidence" value="ECO:0007669"/>
    <property type="project" value="InterPro"/>
</dbReference>
<sequence length="268" mass="29618">MSTFSINPALKQKLLESGFTVLMDLRDMKPIELSKEIGVTPKQALDILKTIKADLEAPAIGNQNLIADPERVVEEEAFTKREVITGQTAYALLEEELNCCRIITFCKDIDVMLGGGVPTGKITEFCGVPGIGKTQMAIQLTVNVHIPAAFGGAEGHAIYIDTEGSFMIERAVEMAEALVEHIASLRALQEEQLKESPDAPPLPPPLETTQILENIHYYRIHDYIEQIALVNILPAFLSEHPAVRLIVVDSISFHFRYMIYKGGTTSRT</sequence>
<dbReference type="AlphaFoldDB" id="A0A6B2LDH7"/>
<dbReference type="GO" id="GO:0033063">
    <property type="term" value="C:Rad51B-Rad51C-Rad51D-XRCC2 complex"/>
    <property type="evidence" value="ECO:0007669"/>
    <property type="project" value="TreeGrafter"/>
</dbReference>
<keyword evidence="6" id="KW-0539">Nucleus</keyword>
<dbReference type="EMBL" id="GIBP01006133">
    <property type="protein sequence ID" value="NDV35102.1"/>
    <property type="molecule type" value="Transcribed_RNA"/>
</dbReference>
<dbReference type="Pfam" id="PF08423">
    <property type="entry name" value="Rad51"/>
    <property type="match status" value="1"/>
</dbReference>
<proteinExistence type="predicted"/>
<keyword evidence="5" id="KW-0234">DNA repair</keyword>
<dbReference type="GO" id="GO:0007131">
    <property type="term" value="P:reciprocal meiotic recombination"/>
    <property type="evidence" value="ECO:0007669"/>
    <property type="project" value="TreeGrafter"/>
</dbReference>
<evidence type="ECO:0000313" key="9">
    <source>
        <dbReference type="EMBL" id="NDV35102.1"/>
    </source>
</evidence>
<dbReference type="PANTHER" id="PTHR46239:SF1">
    <property type="entry name" value="DNA REPAIR PROTEIN RAD51 HOMOLOG 3"/>
    <property type="match status" value="1"/>
</dbReference>
<feature type="domain" description="RecA family profile 1" evidence="8">
    <location>
        <begin position="98"/>
        <end position="268"/>
    </location>
</feature>
<dbReference type="GO" id="GO:0000707">
    <property type="term" value="P:meiotic DNA recombinase assembly"/>
    <property type="evidence" value="ECO:0007669"/>
    <property type="project" value="TreeGrafter"/>
</dbReference>
<dbReference type="SUPFAM" id="SSF52540">
    <property type="entry name" value="P-loop containing nucleoside triphosphate hydrolases"/>
    <property type="match status" value="1"/>
</dbReference>
<evidence type="ECO:0000256" key="6">
    <source>
        <dbReference type="ARBA" id="ARBA00023242"/>
    </source>
</evidence>
<accession>A0A6B2LDH7</accession>
<evidence type="ECO:0000259" key="8">
    <source>
        <dbReference type="PROSITE" id="PS50162"/>
    </source>
</evidence>
<dbReference type="PROSITE" id="PS50162">
    <property type="entry name" value="RECA_2"/>
    <property type="match status" value="1"/>
</dbReference>
<dbReference type="InterPro" id="IPR013632">
    <property type="entry name" value="Rad51_C"/>
</dbReference>
<dbReference type="GO" id="GO:0033065">
    <property type="term" value="C:Rad51C-XRCC3 complex"/>
    <property type="evidence" value="ECO:0007669"/>
    <property type="project" value="TreeGrafter"/>
</dbReference>
<dbReference type="GO" id="GO:0000400">
    <property type="term" value="F:four-way junction DNA binding"/>
    <property type="evidence" value="ECO:0007669"/>
    <property type="project" value="TreeGrafter"/>
</dbReference>
<evidence type="ECO:0000256" key="3">
    <source>
        <dbReference type="ARBA" id="ARBA00022763"/>
    </source>
</evidence>
<dbReference type="PANTHER" id="PTHR46239">
    <property type="entry name" value="DNA REPAIR PROTEIN RAD51 HOMOLOG 3 RAD51C"/>
    <property type="match status" value="1"/>
</dbReference>
<keyword evidence="4" id="KW-0067">ATP-binding</keyword>
<dbReference type="GO" id="GO:0005524">
    <property type="term" value="F:ATP binding"/>
    <property type="evidence" value="ECO:0007669"/>
    <property type="project" value="UniProtKB-KW"/>
</dbReference>
<organism evidence="9">
    <name type="scientific">Arcella intermedia</name>
    <dbReference type="NCBI Taxonomy" id="1963864"/>
    <lineage>
        <taxon>Eukaryota</taxon>
        <taxon>Amoebozoa</taxon>
        <taxon>Tubulinea</taxon>
        <taxon>Elardia</taxon>
        <taxon>Arcellinida</taxon>
        <taxon>Sphaerothecina</taxon>
        <taxon>Arcellidae</taxon>
        <taxon>Arcella</taxon>
    </lineage>
</organism>
<protein>
    <recommendedName>
        <fullName evidence="7">DNA repair protein RAD51 homolog 3</fullName>
    </recommendedName>
</protein>
<evidence type="ECO:0000256" key="4">
    <source>
        <dbReference type="ARBA" id="ARBA00022840"/>
    </source>
</evidence>
<evidence type="ECO:0000256" key="2">
    <source>
        <dbReference type="ARBA" id="ARBA00022741"/>
    </source>
</evidence>
<keyword evidence="3" id="KW-0227">DNA damage</keyword>
<dbReference type="GO" id="GO:0008821">
    <property type="term" value="F:crossover junction DNA endonuclease activity"/>
    <property type="evidence" value="ECO:0007669"/>
    <property type="project" value="TreeGrafter"/>
</dbReference>
<dbReference type="Gene3D" id="3.40.50.300">
    <property type="entry name" value="P-loop containing nucleotide triphosphate hydrolases"/>
    <property type="match status" value="1"/>
</dbReference>
<name>A0A6B2LDH7_9EUKA</name>
<evidence type="ECO:0000256" key="7">
    <source>
        <dbReference type="ARBA" id="ARBA00040674"/>
    </source>
</evidence>
<dbReference type="InterPro" id="IPR027417">
    <property type="entry name" value="P-loop_NTPase"/>
</dbReference>
<dbReference type="InterPro" id="IPR020588">
    <property type="entry name" value="RecA_ATP-bd"/>
</dbReference>